<name>A0AAD9P816_RIDPI</name>
<dbReference type="EMBL" id="JAODUO010000095">
    <property type="protein sequence ID" value="KAK2189875.1"/>
    <property type="molecule type" value="Genomic_DNA"/>
</dbReference>
<evidence type="ECO:0000313" key="1">
    <source>
        <dbReference type="EMBL" id="KAK2189875.1"/>
    </source>
</evidence>
<proteinExistence type="predicted"/>
<dbReference type="AlphaFoldDB" id="A0AAD9P816"/>
<keyword evidence="2" id="KW-1185">Reference proteome</keyword>
<accession>A0AAD9P816</accession>
<comment type="caution">
    <text evidence="1">The sequence shown here is derived from an EMBL/GenBank/DDBJ whole genome shotgun (WGS) entry which is preliminary data.</text>
</comment>
<protein>
    <submittedName>
        <fullName evidence="1">Uncharacterized protein</fullName>
    </submittedName>
</protein>
<gene>
    <name evidence="1" type="ORF">NP493_95g08080</name>
</gene>
<dbReference type="Proteomes" id="UP001209878">
    <property type="component" value="Unassembled WGS sequence"/>
</dbReference>
<sequence length="100" mass="11607">MSLFQTRQGVKVIAESNSGNRVEHSLILPRKRRVGILVEHDCETGVSDAENFVFWHSRGVWLCRFYQSMSVSPADCCSVRRCQYIPMLMQDYDYVRPYVG</sequence>
<reference evidence="1" key="1">
    <citation type="journal article" date="2023" name="Mol. Biol. Evol.">
        <title>Third-Generation Sequencing Reveals the Adaptive Role of the Epigenome in Three Deep-Sea Polychaetes.</title>
        <authorList>
            <person name="Perez M."/>
            <person name="Aroh O."/>
            <person name="Sun Y."/>
            <person name="Lan Y."/>
            <person name="Juniper S.K."/>
            <person name="Young C.R."/>
            <person name="Angers B."/>
            <person name="Qian P.Y."/>
        </authorList>
    </citation>
    <scope>NUCLEOTIDE SEQUENCE</scope>
    <source>
        <strain evidence="1">R07B-5</strain>
    </source>
</reference>
<evidence type="ECO:0000313" key="2">
    <source>
        <dbReference type="Proteomes" id="UP001209878"/>
    </source>
</evidence>
<organism evidence="1 2">
    <name type="scientific">Ridgeia piscesae</name>
    <name type="common">Tubeworm</name>
    <dbReference type="NCBI Taxonomy" id="27915"/>
    <lineage>
        <taxon>Eukaryota</taxon>
        <taxon>Metazoa</taxon>
        <taxon>Spiralia</taxon>
        <taxon>Lophotrochozoa</taxon>
        <taxon>Annelida</taxon>
        <taxon>Polychaeta</taxon>
        <taxon>Sedentaria</taxon>
        <taxon>Canalipalpata</taxon>
        <taxon>Sabellida</taxon>
        <taxon>Siboglinidae</taxon>
        <taxon>Ridgeia</taxon>
    </lineage>
</organism>